<dbReference type="Proteomes" id="UP000014417">
    <property type="component" value="Unassembled WGS sequence"/>
</dbReference>
<dbReference type="RefSeq" id="WP_016455082.1">
    <property type="nucleotide sequence ID" value="NZ_KE150269.1"/>
</dbReference>
<proteinExistence type="predicted"/>
<accession>S2W6E0</accession>
<evidence type="ECO:0000256" key="1">
    <source>
        <dbReference type="SAM" id="Coils"/>
    </source>
</evidence>
<sequence>MSSVETTPKGWPLLKDSSYIADIPEYTERLADKLDKGDANVAAAINAAQTVESAINEIEETRRKLEQFKEIYGTAVTVDKFNSRSGTNVKLVPVEQAGLDWTTEAGGGFKITTAGLYIVTGQVYITGQVNVDSWAEINRRRAGQVKVVSRFGTRKATAEDYVEGLPAAIEYLAVGDSIHIVQSGSPATYGLPDRDPGLYTRLSLAKLN</sequence>
<feature type="coiled-coil region" evidence="1">
    <location>
        <begin position="41"/>
        <end position="71"/>
    </location>
</feature>
<name>S2W6E0_9ACTN</name>
<dbReference type="EMBL" id="AGZR01000003">
    <property type="protein sequence ID" value="EPD33810.1"/>
    <property type="molecule type" value="Genomic_DNA"/>
</dbReference>
<reference evidence="2 3" key="1">
    <citation type="submission" date="2013-04" db="EMBL/GenBank/DDBJ databases">
        <title>The Genome Sequence of Propionimicrobium lymphophilum ACS-093-V-SCH5.</title>
        <authorList>
            <consortium name="The Broad Institute Genomics Platform"/>
            <person name="Earl A."/>
            <person name="Ward D."/>
            <person name="Feldgarden M."/>
            <person name="Gevers D."/>
            <person name="Saerens B."/>
            <person name="Vaneechoutte M."/>
            <person name="Walker B."/>
            <person name="Young S."/>
            <person name="Zeng Q."/>
            <person name="Gargeya S."/>
            <person name="Fitzgerald M."/>
            <person name="Haas B."/>
            <person name="Abouelleil A."/>
            <person name="Allen A.W."/>
            <person name="Alvarado L."/>
            <person name="Arachchi H.M."/>
            <person name="Berlin A.M."/>
            <person name="Chapman S.B."/>
            <person name="Gainer-Dewar J."/>
            <person name="Goldberg J."/>
            <person name="Griggs A."/>
            <person name="Gujja S."/>
            <person name="Hansen M."/>
            <person name="Howarth C."/>
            <person name="Imamovic A."/>
            <person name="Ireland A."/>
            <person name="Larimer J."/>
            <person name="McCowan C."/>
            <person name="Murphy C."/>
            <person name="Pearson M."/>
            <person name="Poon T.W."/>
            <person name="Priest M."/>
            <person name="Roberts A."/>
            <person name="Saif S."/>
            <person name="Shea T."/>
            <person name="Sisk P."/>
            <person name="Sykes S."/>
            <person name="Wortman J."/>
            <person name="Nusbaum C."/>
            <person name="Birren B."/>
        </authorList>
    </citation>
    <scope>NUCLEOTIDE SEQUENCE [LARGE SCALE GENOMIC DNA]</scope>
    <source>
        <strain evidence="2 3">ACS-093-V-SCH5</strain>
    </source>
</reference>
<comment type="caution">
    <text evidence="2">The sequence shown here is derived from an EMBL/GenBank/DDBJ whole genome shotgun (WGS) entry which is preliminary data.</text>
</comment>
<organism evidence="2 3">
    <name type="scientific">Propionimicrobium lymphophilum ACS-093-V-SCH5</name>
    <dbReference type="NCBI Taxonomy" id="883161"/>
    <lineage>
        <taxon>Bacteria</taxon>
        <taxon>Bacillati</taxon>
        <taxon>Actinomycetota</taxon>
        <taxon>Actinomycetes</taxon>
        <taxon>Propionibacteriales</taxon>
        <taxon>Propionibacteriaceae</taxon>
        <taxon>Propionimicrobium</taxon>
    </lineage>
</organism>
<dbReference type="HOGENOM" id="CLU_1319976_0_0_11"/>
<evidence type="ECO:0000313" key="2">
    <source>
        <dbReference type="EMBL" id="EPD33810.1"/>
    </source>
</evidence>
<dbReference type="AlphaFoldDB" id="S2W6E0"/>
<gene>
    <name evidence="2" type="ORF">HMPREF9306_00224</name>
</gene>
<keyword evidence="3" id="KW-1185">Reference proteome</keyword>
<evidence type="ECO:0000313" key="3">
    <source>
        <dbReference type="Proteomes" id="UP000014417"/>
    </source>
</evidence>
<dbReference type="STRING" id="883161.HMPREF9306_00224"/>
<protein>
    <submittedName>
        <fullName evidence="2">Uncharacterized protein</fullName>
    </submittedName>
</protein>
<keyword evidence="1" id="KW-0175">Coiled coil</keyword>